<dbReference type="Pfam" id="PF22181">
    <property type="entry name" value="TarS_linker"/>
    <property type="match status" value="1"/>
</dbReference>
<dbReference type="EMBL" id="QVIG01000001">
    <property type="protein sequence ID" value="RGD59822.1"/>
    <property type="molecule type" value="Genomic_DNA"/>
</dbReference>
<dbReference type="InterPro" id="IPR001173">
    <property type="entry name" value="Glyco_trans_2-like"/>
</dbReference>
<evidence type="ECO:0000313" key="3">
    <source>
        <dbReference type="EMBL" id="RGD59822.1"/>
    </source>
</evidence>
<evidence type="ECO:0000259" key="2">
    <source>
        <dbReference type="Pfam" id="PF22181"/>
    </source>
</evidence>
<dbReference type="AlphaFoldDB" id="A0A372ZWJ5"/>
<dbReference type="PANTHER" id="PTHR22916">
    <property type="entry name" value="GLYCOSYLTRANSFERASE"/>
    <property type="match status" value="1"/>
</dbReference>
<dbReference type="Pfam" id="PF00535">
    <property type="entry name" value="Glycos_transf_2"/>
    <property type="match status" value="1"/>
</dbReference>
<dbReference type="RefSeq" id="WP_117487985.1">
    <property type="nucleotide sequence ID" value="NZ_QVIG01000001.1"/>
</dbReference>
<gene>
    <name evidence="3" type="ORF">DR950_20365</name>
</gene>
<evidence type="ECO:0000313" key="4">
    <source>
        <dbReference type="Proteomes" id="UP000263377"/>
    </source>
</evidence>
<reference evidence="3 4" key="1">
    <citation type="submission" date="2018-08" db="EMBL/GenBank/DDBJ databases">
        <title>Diversity &amp; Physiological Properties of Lignin-Decomposing Actinobacteria from Soil.</title>
        <authorList>
            <person name="Roh S.G."/>
            <person name="Kim S.B."/>
        </authorList>
    </citation>
    <scope>NUCLEOTIDE SEQUENCE [LARGE SCALE GENOMIC DNA]</scope>
    <source>
        <strain evidence="3 4">MMS17-GH009</strain>
    </source>
</reference>
<dbReference type="SUPFAM" id="SSF53448">
    <property type="entry name" value="Nucleotide-diphospho-sugar transferases"/>
    <property type="match status" value="1"/>
</dbReference>
<keyword evidence="4" id="KW-1185">Reference proteome</keyword>
<keyword evidence="3" id="KW-0808">Transferase</keyword>
<dbReference type="Gene3D" id="3.90.550.10">
    <property type="entry name" value="Spore Coat Polysaccharide Biosynthesis Protein SpsA, Chain A"/>
    <property type="match status" value="1"/>
</dbReference>
<comment type="caution">
    <text evidence="3">The sequence shown here is derived from an EMBL/GenBank/DDBJ whole genome shotgun (WGS) entry which is preliminary data.</text>
</comment>
<accession>A0A372ZWJ5</accession>
<proteinExistence type="predicted"/>
<feature type="domain" description="Glycosyltransferase 2-like" evidence="1">
    <location>
        <begin position="7"/>
        <end position="129"/>
    </location>
</feature>
<sequence length="412" mass="45176">MAVPDVTVVVAVYNTMPYLTACLDSLVGQSLAPGRLEVVAVDDGSTDGGGELLDEYAARHPGLFTVVHQSNSGGPAGPTNRGLELARGRYVLFLGADDWLGEEALERLVTAADAWGSDVVVPKQVGVNGRLVPQGIFHADAESVGFADSALAWALADTKLFRLDLVRRHGLRRDEGLKVFSDQPFTLEACLRAARVSVLASYDCYFLVLREDRGNVTERAGVLDRLRGIAALQQVAVELAEPGEELDAIRARSFGWDVPRLLREGFLLLTADMQERVCVETARLVERFGAREVYHRLPVAERVRLELACAVRPEALRDQVRYEAAHGDPPVVVDGRRQYAGYPAFRDARLGLPDELFLLREEAAEAEVEAAAGPLDLARQLWRGLVPEQVRRGLRRNPAWRRLADSVNGGRG</sequence>
<organism evidence="3 4">
    <name type="scientific">Kitasatospora xanthocidica</name>
    <dbReference type="NCBI Taxonomy" id="83382"/>
    <lineage>
        <taxon>Bacteria</taxon>
        <taxon>Bacillati</taxon>
        <taxon>Actinomycetota</taxon>
        <taxon>Actinomycetes</taxon>
        <taxon>Kitasatosporales</taxon>
        <taxon>Streptomycetaceae</taxon>
        <taxon>Kitasatospora</taxon>
    </lineage>
</organism>
<dbReference type="CDD" id="cd00761">
    <property type="entry name" value="Glyco_tranf_GTA_type"/>
    <property type="match status" value="1"/>
</dbReference>
<dbReference type="Proteomes" id="UP000263377">
    <property type="component" value="Unassembled WGS sequence"/>
</dbReference>
<protein>
    <submittedName>
        <fullName evidence="3">Glycosyltransferase</fullName>
    </submittedName>
</protein>
<dbReference type="InterPro" id="IPR029044">
    <property type="entry name" value="Nucleotide-diphossugar_trans"/>
</dbReference>
<dbReference type="PANTHER" id="PTHR22916:SF3">
    <property type="entry name" value="UDP-GLCNAC:BETAGAL BETA-1,3-N-ACETYLGLUCOSAMINYLTRANSFERASE-LIKE PROTEIN 1"/>
    <property type="match status" value="1"/>
</dbReference>
<feature type="domain" description="TarS/TarP linker" evidence="2">
    <location>
        <begin position="232"/>
        <end position="317"/>
    </location>
</feature>
<dbReference type="GO" id="GO:0016758">
    <property type="term" value="F:hexosyltransferase activity"/>
    <property type="evidence" value="ECO:0007669"/>
    <property type="project" value="UniProtKB-ARBA"/>
</dbReference>
<dbReference type="InterPro" id="IPR054028">
    <property type="entry name" value="TarS/TarP_linker"/>
</dbReference>
<evidence type="ECO:0000259" key="1">
    <source>
        <dbReference type="Pfam" id="PF00535"/>
    </source>
</evidence>
<name>A0A372ZWJ5_9ACTN</name>